<name>A0A6J6JRX7_9ZZZZ</name>
<protein>
    <submittedName>
        <fullName evidence="2">Unannotated protein</fullName>
    </submittedName>
</protein>
<dbReference type="InterPro" id="IPR029058">
    <property type="entry name" value="AB_hydrolase_fold"/>
</dbReference>
<dbReference type="SUPFAM" id="SSF53474">
    <property type="entry name" value="alpha/beta-Hydrolases"/>
    <property type="match status" value="1"/>
</dbReference>
<reference evidence="2" key="1">
    <citation type="submission" date="2020-05" db="EMBL/GenBank/DDBJ databases">
        <authorList>
            <person name="Chiriac C."/>
            <person name="Salcher M."/>
            <person name="Ghai R."/>
            <person name="Kavagutti S V."/>
        </authorList>
    </citation>
    <scope>NUCLEOTIDE SEQUENCE</scope>
</reference>
<dbReference type="PANTHER" id="PTHR43689">
    <property type="entry name" value="HYDROLASE"/>
    <property type="match status" value="1"/>
</dbReference>
<dbReference type="Gene3D" id="3.40.50.1820">
    <property type="entry name" value="alpha/beta hydrolase"/>
    <property type="match status" value="1"/>
</dbReference>
<organism evidence="2">
    <name type="scientific">freshwater metagenome</name>
    <dbReference type="NCBI Taxonomy" id="449393"/>
    <lineage>
        <taxon>unclassified sequences</taxon>
        <taxon>metagenomes</taxon>
        <taxon>ecological metagenomes</taxon>
    </lineage>
</organism>
<dbReference type="EMBL" id="CAEZVN010000131">
    <property type="protein sequence ID" value="CAB4639105.1"/>
    <property type="molecule type" value="Genomic_DNA"/>
</dbReference>
<sequence length="175" mass="19150">MAAEYARVRGDVVDGLVLVDPAILATGGGPEGFDWFYKIPQIDRLGPILVSSIATSGDKLIYQSFFDQTKVTAAVLEGYHRPLKISGWERAFWNFATASKANDLKANLGEIRQPTVLITGSNDTVVATADTVKLQTLIPGSALEIIPRAGHLPHEERPEEFMAAIAKRWKQFAVK</sequence>
<proteinExistence type="predicted"/>
<gene>
    <name evidence="2" type="ORF">UFOPK2001_01046</name>
</gene>
<dbReference type="Pfam" id="PF12697">
    <property type="entry name" value="Abhydrolase_6"/>
    <property type="match status" value="1"/>
</dbReference>
<dbReference type="AlphaFoldDB" id="A0A6J6JRX7"/>
<dbReference type="PANTHER" id="PTHR43689:SF1">
    <property type="entry name" value="ALPHA_BETA-HYDROLASES SUPERFAMILY PROTEIN"/>
    <property type="match status" value="1"/>
</dbReference>
<dbReference type="InterPro" id="IPR000073">
    <property type="entry name" value="AB_hydrolase_1"/>
</dbReference>
<feature type="domain" description="AB hydrolase-1" evidence="1">
    <location>
        <begin position="3"/>
        <end position="163"/>
    </location>
</feature>
<evidence type="ECO:0000313" key="2">
    <source>
        <dbReference type="EMBL" id="CAB4639105.1"/>
    </source>
</evidence>
<accession>A0A6J6JRX7</accession>
<evidence type="ECO:0000259" key="1">
    <source>
        <dbReference type="Pfam" id="PF12697"/>
    </source>
</evidence>